<feature type="transmembrane region" description="Helical" evidence="6">
    <location>
        <begin position="438"/>
        <end position="456"/>
    </location>
</feature>
<dbReference type="EMBL" id="CP129675">
    <property type="protein sequence ID" value="XDS47102.1"/>
    <property type="molecule type" value="Genomic_DNA"/>
</dbReference>
<feature type="domain" description="Major facilitator superfamily (MFS) profile" evidence="7">
    <location>
        <begin position="11"/>
        <end position="460"/>
    </location>
</feature>
<dbReference type="PRINTS" id="PR01036">
    <property type="entry name" value="TCRTETB"/>
</dbReference>
<keyword evidence="3 6" id="KW-0812">Transmembrane</keyword>
<dbReference type="Gene3D" id="1.20.1720.10">
    <property type="entry name" value="Multidrug resistance protein D"/>
    <property type="match status" value="1"/>
</dbReference>
<dbReference type="RefSeq" id="WP_369342225.1">
    <property type="nucleotide sequence ID" value="NZ_CP129675.1"/>
</dbReference>
<dbReference type="KEGG" id="bfk:QN062_03555"/>
<feature type="transmembrane region" description="Helical" evidence="6">
    <location>
        <begin position="80"/>
        <end position="100"/>
    </location>
</feature>
<dbReference type="EMBL" id="CP129682">
    <property type="protein sequence ID" value="XDS48193.1"/>
    <property type="molecule type" value="Genomic_DNA"/>
</dbReference>
<feature type="transmembrane region" description="Helical" evidence="6">
    <location>
        <begin position="12"/>
        <end position="37"/>
    </location>
</feature>
<evidence type="ECO:0000256" key="2">
    <source>
        <dbReference type="ARBA" id="ARBA00022448"/>
    </source>
</evidence>
<feature type="transmembrane region" description="Helical" evidence="6">
    <location>
        <begin position="354"/>
        <end position="372"/>
    </location>
</feature>
<evidence type="ECO:0000256" key="1">
    <source>
        <dbReference type="ARBA" id="ARBA00004651"/>
    </source>
</evidence>
<dbReference type="Gene3D" id="1.20.1250.20">
    <property type="entry name" value="MFS general substrate transporter like domains"/>
    <property type="match status" value="1"/>
</dbReference>
<evidence type="ECO:0000313" key="8">
    <source>
        <dbReference type="EMBL" id="XDS47102.1"/>
    </source>
</evidence>
<evidence type="ECO:0000256" key="4">
    <source>
        <dbReference type="ARBA" id="ARBA00022989"/>
    </source>
</evidence>
<feature type="transmembrane region" description="Helical" evidence="6">
    <location>
        <begin position="134"/>
        <end position="153"/>
    </location>
</feature>
<evidence type="ECO:0000313" key="9">
    <source>
        <dbReference type="EMBL" id="XDS48193.1"/>
    </source>
</evidence>
<organism evidence="8">
    <name type="scientific">Bifidobacterium fermentum</name>
    <dbReference type="NCBI Taxonomy" id="3059035"/>
    <lineage>
        <taxon>Bacteria</taxon>
        <taxon>Bacillati</taxon>
        <taxon>Actinomycetota</taxon>
        <taxon>Actinomycetes</taxon>
        <taxon>Bifidobacteriales</taxon>
        <taxon>Bifidobacteriaceae</taxon>
        <taxon>Bifidobacterium</taxon>
    </lineage>
</organism>
<dbReference type="PROSITE" id="PS50850">
    <property type="entry name" value="MFS"/>
    <property type="match status" value="1"/>
</dbReference>
<evidence type="ECO:0000256" key="5">
    <source>
        <dbReference type="ARBA" id="ARBA00023136"/>
    </source>
</evidence>
<dbReference type="EMBL" id="CP129683">
    <property type="protein sequence ID" value="XDS51263.1"/>
    <property type="molecule type" value="Genomic_DNA"/>
</dbReference>
<dbReference type="InterPro" id="IPR020846">
    <property type="entry name" value="MFS_dom"/>
</dbReference>
<keyword evidence="4 6" id="KW-1133">Transmembrane helix</keyword>
<dbReference type="AlphaFoldDB" id="A0AB39UDQ4"/>
<comment type="subcellular location">
    <subcellularLocation>
        <location evidence="1">Cell membrane</location>
        <topology evidence="1">Multi-pass membrane protein</topology>
    </subcellularLocation>
</comment>
<dbReference type="GO" id="GO:0022857">
    <property type="term" value="F:transmembrane transporter activity"/>
    <property type="evidence" value="ECO:0007669"/>
    <property type="project" value="InterPro"/>
</dbReference>
<accession>A0AB39UDQ4</accession>
<feature type="transmembrane region" description="Helical" evidence="6">
    <location>
        <begin position="268"/>
        <end position="289"/>
    </location>
</feature>
<proteinExistence type="predicted"/>
<feature type="transmembrane region" description="Helical" evidence="6">
    <location>
        <begin position="106"/>
        <end position="127"/>
    </location>
</feature>
<dbReference type="InterPro" id="IPR036259">
    <property type="entry name" value="MFS_trans_sf"/>
</dbReference>
<dbReference type="InterPro" id="IPR011701">
    <property type="entry name" value="MFS"/>
</dbReference>
<feature type="transmembrane region" description="Helical" evidence="6">
    <location>
        <begin position="295"/>
        <end position="317"/>
    </location>
</feature>
<feature type="transmembrane region" description="Helical" evidence="6">
    <location>
        <begin position="228"/>
        <end position="247"/>
    </location>
</feature>
<dbReference type="GO" id="GO:0005886">
    <property type="term" value="C:plasma membrane"/>
    <property type="evidence" value="ECO:0007669"/>
    <property type="project" value="UniProtKB-SubCell"/>
</dbReference>
<evidence type="ECO:0000256" key="3">
    <source>
        <dbReference type="ARBA" id="ARBA00022692"/>
    </source>
</evidence>
<sequence length="472" mass="50766">MREVSLRSKTAIFSVGLLTFLGILTETSLTVAFPILMKEFNASLDSVQWLTSGYLLMVTVVMCSTAYLNERFPAQAMFRFAVVSCFLGSLLCAVAPNLALLMTGRLLQAMATGIATPLMYHLIFELIPLHRLGFYVGLAAMVVSLAPALGPVYGGVLTNFLSWRMIFWILVPLIAVLAVVGFKAVALPASEKPRRFDAIGLALLAVSMLGMIEVVNQIGREGVANWGFAIRAAITVVALVLLVLHAMNGKRQIINFKLLTNTVVRLRASNYFIFQFTNIGIAFVLPMLAQKYMGTSALIAGLIMLPGSIAGAFISPFAGKTYDKHGPRITITLGNVSMMLGAALLWVFTRSVTVLTLTLIYVFIRVGFNLGFGSTMSDATKRVDPAEKGDVNTMFNTFQQYAGSLGTSVLAAAITGYQGRMGAANAGEAVASGSQLDFLMLTVLAFIGVVLTLLTYRLDSPKAKNVIAKVHG</sequence>
<gene>
    <name evidence="10" type="ORF">QN062_03555</name>
    <name evidence="9" type="ORF">QN216_07570</name>
    <name evidence="8" type="ORF">QN217_02890</name>
</gene>
<keyword evidence="2" id="KW-0813">Transport</keyword>
<name>A0AB39UDQ4_9BIFI</name>
<feature type="transmembrane region" description="Helical" evidence="6">
    <location>
        <begin position="401"/>
        <end position="418"/>
    </location>
</feature>
<feature type="transmembrane region" description="Helical" evidence="6">
    <location>
        <begin position="198"/>
        <end position="216"/>
    </location>
</feature>
<dbReference type="PANTHER" id="PTHR42718">
    <property type="entry name" value="MAJOR FACILITATOR SUPERFAMILY MULTIDRUG TRANSPORTER MFSC"/>
    <property type="match status" value="1"/>
</dbReference>
<dbReference type="SUPFAM" id="SSF103473">
    <property type="entry name" value="MFS general substrate transporter"/>
    <property type="match status" value="1"/>
</dbReference>
<dbReference type="PANTHER" id="PTHR42718:SF9">
    <property type="entry name" value="MAJOR FACILITATOR SUPERFAMILY MULTIDRUG TRANSPORTER MFSC"/>
    <property type="match status" value="1"/>
</dbReference>
<evidence type="ECO:0000256" key="6">
    <source>
        <dbReference type="SAM" id="Phobius"/>
    </source>
</evidence>
<reference evidence="8" key="1">
    <citation type="submission" date="2023-07" db="EMBL/GenBank/DDBJ databases">
        <title>Bifidobacterium aquikefiriaerophilum sp. nov. and Bifidobacterium eccum sp. nov., isolated from water kefir.</title>
        <authorList>
            <person name="Breselge S."/>
            <person name="Bellassi P."/>
            <person name="Barcenilla C."/>
            <person name="Alvarez-Ordonez A."/>
            <person name="Morelli L."/>
            <person name="Cotter P.D."/>
        </authorList>
    </citation>
    <scope>NUCLEOTIDE SEQUENCE</scope>
    <source>
        <strain evidence="10">WK012_4_13</strain>
        <strain evidence="9">WK013_4_14</strain>
        <strain evidence="8">WK048_4_13</strain>
    </source>
</reference>
<protein>
    <submittedName>
        <fullName evidence="8">MFS transporter</fullName>
    </submittedName>
</protein>
<keyword evidence="5 6" id="KW-0472">Membrane</keyword>
<evidence type="ECO:0000259" key="7">
    <source>
        <dbReference type="PROSITE" id="PS50850"/>
    </source>
</evidence>
<feature type="transmembrane region" description="Helical" evidence="6">
    <location>
        <begin position="165"/>
        <end position="186"/>
    </location>
</feature>
<dbReference type="Pfam" id="PF07690">
    <property type="entry name" value="MFS_1"/>
    <property type="match status" value="1"/>
</dbReference>
<evidence type="ECO:0000313" key="10">
    <source>
        <dbReference type="EMBL" id="XDS51263.1"/>
    </source>
</evidence>
<feature type="transmembrane region" description="Helical" evidence="6">
    <location>
        <begin position="329"/>
        <end position="348"/>
    </location>
</feature>
<feature type="transmembrane region" description="Helical" evidence="6">
    <location>
        <begin position="49"/>
        <end position="68"/>
    </location>
</feature>